<reference evidence="3 4" key="1">
    <citation type="submission" date="2020-04" db="EMBL/GenBank/DDBJ databases">
        <title>Plant Genome Project.</title>
        <authorList>
            <person name="Zhang R.-G."/>
        </authorList>
    </citation>
    <scope>NUCLEOTIDE SEQUENCE [LARGE SCALE GENOMIC DNA]</scope>
    <source>
        <strain evidence="3">YNK0</strain>
        <tissue evidence="3">Leaf</tissue>
    </source>
</reference>
<dbReference type="PANTHER" id="PTHR35483">
    <property type="entry name" value="NUCLEUSENVELOPE PROTEIN"/>
    <property type="match status" value="1"/>
</dbReference>
<feature type="compositionally biased region" description="Gly residues" evidence="1">
    <location>
        <begin position="40"/>
        <end position="52"/>
    </location>
</feature>
<feature type="region of interest" description="Disordered" evidence="1">
    <location>
        <begin position="27"/>
        <end position="55"/>
    </location>
</feature>
<dbReference type="AlphaFoldDB" id="A0A834ZGS1"/>
<comment type="caution">
    <text evidence="3">The sequence shown here is derived from an EMBL/GenBank/DDBJ whole genome shotgun (WGS) entry which is preliminary data.</text>
</comment>
<proteinExistence type="predicted"/>
<dbReference type="Proteomes" id="UP000655225">
    <property type="component" value="Unassembled WGS sequence"/>
</dbReference>
<gene>
    <name evidence="3" type="ORF">HHK36_013276</name>
</gene>
<sequence>MASPWKALEKAMGGLKEQQSLENILREQMQKQDFDDDGGDAGSPPGGGGDDSGGSEDEGFAGILDELLQVILATLGFIFLYIYIINGEELTKLARDYIKSLFGANKSVRLRRAMYQWGKFYNGMTRKEVERRDWLERAIINTPTMWHNPARLRRLIRSHLASAQYQSAKYQ</sequence>
<evidence type="ECO:0000313" key="4">
    <source>
        <dbReference type="Proteomes" id="UP000655225"/>
    </source>
</evidence>
<keyword evidence="2" id="KW-0812">Transmembrane</keyword>
<dbReference type="OrthoDB" id="1680511at2759"/>
<dbReference type="EMBL" id="JABCRI010000008">
    <property type="protein sequence ID" value="KAF8402322.1"/>
    <property type="molecule type" value="Genomic_DNA"/>
</dbReference>
<dbReference type="GO" id="GO:0009507">
    <property type="term" value="C:chloroplast"/>
    <property type="evidence" value="ECO:0007669"/>
    <property type="project" value="TreeGrafter"/>
</dbReference>
<accession>A0A834ZGS1</accession>
<keyword evidence="4" id="KW-1185">Reference proteome</keyword>
<evidence type="ECO:0000256" key="1">
    <source>
        <dbReference type="SAM" id="MobiDB-lite"/>
    </source>
</evidence>
<dbReference type="OMA" id="RAMYKWV"/>
<feature type="transmembrane region" description="Helical" evidence="2">
    <location>
        <begin position="67"/>
        <end position="85"/>
    </location>
</feature>
<protein>
    <submittedName>
        <fullName evidence="3">Uncharacterized protein</fullName>
    </submittedName>
</protein>
<name>A0A834ZGS1_TETSI</name>
<evidence type="ECO:0000313" key="3">
    <source>
        <dbReference type="EMBL" id="KAF8402322.1"/>
    </source>
</evidence>
<keyword evidence="2" id="KW-0472">Membrane</keyword>
<organism evidence="3 4">
    <name type="scientific">Tetracentron sinense</name>
    <name type="common">Spur-leaf</name>
    <dbReference type="NCBI Taxonomy" id="13715"/>
    <lineage>
        <taxon>Eukaryota</taxon>
        <taxon>Viridiplantae</taxon>
        <taxon>Streptophyta</taxon>
        <taxon>Embryophyta</taxon>
        <taxon>Tracheophyta</taxon>
        <taxon>Spermatophyta</taxon>
        <taxon>Magnoliopsida</taxon>
        <taxon>Trochodendrales</taxon>
        <taxon>Trochodendraceae</taxon>
        <taxon>Tetracentron</taxon>
    </lineage>
</organism>
<evidence type="ECO:0000256" key="2">
    <source>
        <dbReference type="SAM" id="Phobius"/>
    </source>
</evidence>
<keyword evidence="2" id="KW-1133">Transmembrane helix</keyword>
<dbReference type="PANTHER" id="PTHR35483:SF1">
    <property type="entry name" value="GLYCINE-RICH PROTEIN-RELATED"/>
    <property type="match status" value="1"/>
</dbReference>